<keyword evidence="2" id="KW-0031">Aminopeptidase</keyword>
<dbReference type="RefSeq" id="WP_082895872.1">
    <property type="nucleotide sequence ID" value="NZ_CP015600.1"/>
</dbReference>
<dbReference type="SUPFAM" id="SSF55920">
    <property type="entry name" value="Creatinase/aminopeptidase"/>
    <property type="match status" value="1"/>
</dbReference>
<evidence type="ECO:0000313" key="3">
    <source>
        <dbReference type="Proteomes" id="UP000077829"/>
    </source>
</evidence>
<dbReference type="InterPro" id="IPR050659">
    <property type="entry name" value="Peptidase_M24B"/>
</dbReference>
<name>A0A172Z0H3_9PSED</name>
<dbReference type="PANTHER" id="PTHR46112:SF2">
    <property type="entry name" value="XAA-PRO AMINOPEPTIDASE P-RELATED"/>
    <property type="match status" value="1"/>
</dbReference>
<sequence length="230" mass="26122">MPKPLNDVVQTAAKKVLQQLIACITPDSTESSIARNATQLLTEAGYPDTWYYDCPAFVLLGSRSLLSVSGRDYRPAEEPVGTHNLITVDLSPRSGSLWGDCARSFYMEEGVCRAVPIGVEFSRGHATERELHERMRRFVRPETTFNALYEFANDLIETAGFENLDFAANVGHSLCERRDQRLYIEAGNQRRLDEVACFTFEPHVRERGGRWGYKHENIYFFNDKGDACEL</sequence>
<keyword evidence="2" id="KW-0645">Protease</keyword>
<dbReference type="CDD" id="cd01066">
    <property type="entry name" value="APP_MetAP"/>
    <property type="match status" value="1"/>
</dbReference>
<keyword evidence="2" id="KW-0378">Hydrolase</keyword>
<dbReference type="Gene3D" id="3.90.230.10">
    <property type="entry name" value="Creatinase/methionine aminopeptidase superfamily"/>
    <property type="match status" value="1"/>
</dbReference>
<dbReference type="PANTHER" id="PTHR46112">
    <property type="entry name" value="AMINOPEPTIDASE"/>
    <property type="match status" value="1"/>
</dbReference>
<organism evidence="2 3">
    <name type="scientific">Pseudomonas antarctica</name>
    <dbReference type="NCBI Taxonomy" id="219572"/>
    <lineage>
        <taxon>Bacteria</taxon>
        <taxon>Pseudomonadati</taxon>
        <taxon>Pseudomonadota</taxon>
        <taxon>Gammaproteobacteria</taxon>
        <taxon>Pseudomonadales</taxon>
        <taxon>Pseudomonadaceae</taxon>
        <taxon>Pseudomonas</taxon>
    </lineage>
</organism>
<reference evidence="2 3" key="1">
    <citation type="submission" date="2016-05" db="EMBL/GenBank/DDBJ databases">
        <title>Complete genome sequence of Pseudomonas antarctica PAMC 27494.</title>
        <authorList>
            <person name="Lee J."/>
        </authorList>
    </citation>
    <scope>NUCLEOTIDE SEQUENCE [LARGE SCALE GENOMIC DNA]</scope>
    <source>
        <strain evidence="2 3">PAMC 27494</strain>
    </source>
</reference>
<dbReference type="InterPro" id="IPR000994">
    <property type="entry name" value="Pept_M24"/>
</dbReference>
<protein>
    <submittedName>
        <fullName evidence="2">Xaa-Pro aminopeptidase</fullName>
    </submittedName>
</protein>
<dbReference type="Pfam" id="PF00557">
    <property type="entry name" value="Peptidase_M24"/>
    <property type="match status" value="1"/>
</dbReference>
<gene>
    <name evidence="2" type="ORF">A7J50_2511</name>
</gene>
<feature type="domain" description="Peptidase M24" evidence="1">
    <location>
        <begin position="10"/>
        <end position="219"/>
    </location>
</feature>
<evidence type="ECO:0000313" key="2">
    <source>
        <dbReference type="EMBL" id="ANF85911.1"/>
    </source>
</evidence>
<dbReference type="InterPro" id="IPR036005">
    <property type="entry name" value="Creatinase/aminopeptidase-like"/>
</dbReference>
<proteinExistence type="predicted"/>
<dbReference type="PATRIC" id="fig|219572.3.peg.2582"/>
<dbReference type="AlphaFoldDB" id="A0A172Z0H3"/>
<dbReference type="KEGG" id="panr:A7J50_2511"/>
<dbReference type="Proteomes" id="UP000077829">
    <property type="component" value="Chromosome"/>
</dbReference>
<accession>A0A172Z0H3</accession>
<dbReference type="EMBL" id="CP015600">
    <property type="protein sequence ID" value="ANF85911.1"/>
    <property type="molecule type" value="Genomic_DNA"/>
</dbReference>
<dbReference type="GO" id="GO:0004177">
    <property type="term" value="F:aminopeptidase activity"/>
    <property type="evidence" value="ECO:0007669"/>
    <property type="project" value="UniProtKB-KW"/>
</dbReference>
<evidence type="ECO:0000259" key="1">
    <source>
        <dbReference type="Pfam" id="PF00557"/>
    </source>
</evidence>